<dbReference type="EMBL" id="KN833700">
    <property type="protein sequence ID" value="KIK26704.1"/>
    <property type="molecule type" value="Genomic_DNA"/>
</dbReference>
<keyword evidence="3 5" id="KW-0472">Membrane</keyword>
<evidence type="ECO:0000256" key="4">
    <source>
        <dbReference type="SAM" id="MobiDB-lite"/>
    </source>
</evidence>
<organism evidence="6 7">
    <name type="scientific">Pisolithus microcarpus 441</name>
    <dbReference type="NCBI Taxonomy" id="765257"/>
    <lineage>
        <taxon>Eukaryota</taxon>
        <taxon>Fungi</taxon>
        <taxon>Dikarya</taxon>
        <taxon>Basidiomycota</taxon>
        <taxon>Agaricomycotina</taxon>
        <taxon>Agaricomycetes</taxon>
        <taxon>Agaricomycetidae</taxon>
        <taxon>Boletales</taxon>
        <taxon>Sclerodermatineae</taxon>
        <taxon>Pisolithaceae</taxon>
        <taxon>Pisolithus</taxon>
    </lineage>
</organism>
<sequence length="146" mass="15901">MKSSPRFTFFQREKDTEEREKVDTTDIDTKPVEQPPPSVGFTQLFRYATPFELFLNAIGVFGAITAGAAQPLMTLIFGRLIQDFVTFTTASEIYQSAESSGNATAISSALQNFDSAASEFRSGAAQDASYLTYIGILFVLDVPSGT</sequence>
<evidence type="ECO:0000313" key="7">
    <source>
        <dbReference type="Proteomes" id="UP000054018"/>
    </source>
</evidence>
<dbReference type="STRING" id="765257.A0A0C9ZL73"/>
<name>A0A0C9ZL73_9AGAM</name>
<evidence type="ECO:0008006" key="8">
    <source>
        <dbReference type="Google" id="ProtNLM"/>
    </source>
</evidence>
<gene>
    <name evidence="6" type="ORF">PISMIDRAFT_244660</name>
</gene>
<dbReference type="GO" id="GO:0016020">
    <property type="term" value="C:membrane"/>
    <property type="evidence" value="ECO:0007669"/>
    <property type="project" value="InterPro"/>
</dbReference>
<evidence type="ECO:0000256" key="3">
    <source>
        <dbReference type="ARBA" id="ARBA00023136"/>
    </source>
</evidence>
<evidence type="ECO:0000256" key="2">
    <source>
        <dbReference type="ARBA" id="ARBA00022989"/>
    </source>
</evidence>
<protein>
    <recommendedName>
        <fullName evidence="8">ABC transmembrane type-1 domain-containing protein</fullName>
    </recommendedName>
</protein>
<dbReference type="InterPro" id="IPR036640">
    <property type="entry name" value="ABC1_TM_sf"/>
</dbReference>
<dbReference type="OrthoDB" id="6500128at2759"/>
<dbReference type="HOGENOM" id="CLU_1778224_0_0_1"/>
<keyword evidence="2 5" id="KW-1133">Transmembrane helix</keyword>
<proteinExistence type="predicted"/>
<keyword evidence="1 5" id="KW-0812">Transmembrane</keyword>
<dbReference type="Proteomes" id="UP000054018">
    <property type="component" value="Unassembled WGS sequence"/>
</dbReference>
<accession>A0A0C9ZL73</accession>
<dbReference type="Gene3D" id="1.20.1560.10">
    <property type="entry name" value="ABC transporter type 1, transmembrane domain"/>
    <property type="match status" value="1"/>
</dbReference>
<keyword evidence="7" id="KW-1185">Reference proteome</keyword>
<evidence type="ECO:0000256" key="1">
    <source>
        <dbReference type="ARBA" id="ARBA00022692"/>
    </source>
</evidence>
<evidence type="ECO:0000256" key="5">
    <source>
        <dbReference type="SAM" id="Phobius"/>
    </source>
</evidence>
<reference evidence="7" key="2">
    <citation type="submission" date="2015-01" db="EMBL/GenBank/DDBJ databases">
        <title>Evolutionary Origins and Diversification of the Mycorrhizal Mutualists.</title>
        <authorList>
            <consortium name="DOE Joint Genome Institute"/>
            <consortium name="Mycorrhizal Genomics Consortium"/>
            <person name="Kohler A."/>
            <person name="Kuo A."/>
            <person name="Nagy L.G."/>
            <person name="Floudas D."/>
            <person name="Copeland A."/>
            <person name="Barry K.W."/>
            <person name="Cichocki N."/>
            <person name="Veneault-Fourrey C."/>
            <person name="LaButti K."/>
            <person name="Lindquist E.A."/>
            <person name="Lipzen A."/>
            <person name="Lundell T."/>
            <person name="Morin E."/>
            <person name="Murat C."/>
            <person name="Riley R."/>
            <person name="Ohm R."/>
            <person name="Sun H."/>
            <person name="Tunlid A."/>
            <person name="Henrissat B."/>
            <person name="Grigoriev I.V."/>
            <person name="Hibbett D.S."/>
            <person name="Martin F."/>
        </authorList>
    </citation>
    <scope>NUCLEOTIDE SEQUENCE [LARGE SCALE GENOMIC DNA]</scope>
    <source>
        <strain evidence="7">441</strain>
    </source>
</reference>
<reference evidence="6 7" key="1">
    <citation type="submission" date="2014-04" db="EMBL/GenBank/DDBJ databases">
        <authorList>
            <consortium name="DOE Joint Genome Institute"/>
            <person name="Kuo A."/>
            <person name="Kohler A."/>
            <person name="Costa M.D."/>
            <person name="Nagy L.G."/>
            <person name="Floudas D."/>
            <person name="Copeland A."/>
            <person name="Barry K.W."/>
            <person name="Cichocki N."/>
            <person name="Veneault-Fourrey C."/>
            <person name="LaButti K."/>
            <person name="Lindquist E.A."/>
            <person name="Lipzen A."/>
            <person name="Lundell T."/>
            <person name="Morin E."/>
            <person name="Murat C."/>
            <person name="Sun H."/>
            <person name="Tunlid A."/>
            <person name="Henrissat B."/>
            <person name="Grigoriev I.V."/>
            <person name="Hibbett D.S."/>
            <person name="Martin F."/>
            <person name="Nordberg H.P."/>
            <person name="Cantor M.N."/>
            <person name="Hua S.X."/>
        </authorList>
    </citation>
    <scope>NUCLEOTIDE SEQUENCE [LARGE SCALE GENOMIC DNA]</scope>
    <source>
        <strain evidence="6 7">441</strain>
    </source>
</reference>
<dbReference type="AlphaFoldDB" id="A0A0C9ZL73"/>
<evidence type="ECO:0000313" key="6">
    <source>
        <dbReference type="EMBL" id="KIK26704.1"/>
    </source>
</evidence>
<feature type="region of interest" description="Disordered" evidence="4">
    <location>
        <begin position="1"/>
        <end position="33"/>
    </location>
</feature>
<dbReference type="GO" id="GO:0005524">
    <property type="term" value="F:ATP binding"/>
    <property type="evidence" value="ECO:0007669"/>
    <property type="project" value="InterPro"/>
</dbReference>
<feature type="transmembrane region" description="Helical" evidence="5">
    <location>
        <begin position="53"/>
        <end position="77"/>
    </location>
</feature>
<feature type="compositionally biased region" description="Basic and acidic residues" evidence="4">
    <location>
        <begin position="11"/>
        <end position="31"/>
    </location>
</feature>